<reference evidence="8" key="2">
    <citation type="submission" date="2020-12" db="EMBL/GenBank/DDBJ databases">
        <authorList>
            <person name="Kanost M."/>
        </authorList>
    </citation>
    <scope>NUCLEOTIDE SEQUENCE</scope>
</reference>
<evidence type="ECO:0000256" key="1">
    <source>
        <dbReference type="ARBA" id="ARBA00004141"/>
    </source>
</evidence>
<feature type="domain" description="Major facilitator superfamily (MFS) profile" evidence="7">
    <location>
        <begin position="70"/>
        <end position="534"/>
    </location>
</feature>
<dbReference type="GO" id="GO:0022857">
    <property type="term" value="F:transmembrane transporter activity"/>
    <property type="evidence" value="ECO:0007669"/>
    <property type="project" value="InterPro"/>
</dbReference>
<evidence type="ECO:0000256" key="4">
    <source>
        <dbReference type="ARBA" id="ARBA00022989"/>
    </source>
</evidence>
<reference evidence="8" key="1">
    <citation type="journal article" date="2016" name="Insect Biochem. Mol. Biol.">
        <title>Multifaceted biological insights from a draft genome sequence of the tobacco hornworm moth, Manduca sexta.</title>
        <authorList>
            <person name="Kanost M.R."/>
            <person name="Arrese E.L."/>
            <person name="Cao X."/>
            <person name="Chen Y.R."/>
            <person name="Chellapilla S."/>
            <person name="Goldsmith M.R."/>
            <person name="Grosse-Wilde E."/>
            <person name="Heckel D.G."/>
            <person name="Herndon N."/>
            <person name="Jiang H."/>
            <person name="Papanicolaou A."/>
            <person name="Qu J."/>
            <person name="Soulages J.L."/>
            <person name="Vogel H."/>
            <person name="Walters J."/>
            <person name="Waterhouse R.M."/>
            <person name="Ahn S.J."/>
            <person name="Almeida F.C."/>
            <person name="An C."/>
            <person name="Aqrawi P."/>
            <person name="Bretschneider A."/>
            <person name="Bryant W.B."/>
            <person name="Bucks S."/>
            <person name="Chao H."/>
            <person name="Chevignon G."/>
            <person name="Christen J.M."/>
            <person name="Clarke D.F."/>
            <person name="Dittmer N.T."/>
            <person name="Ferguson L.C.F."/>
            <person name="Garavelou S."/>
            <person name="Gordon K.H.J."/>
            <person name="Gunaratna R.T."/>
            <person name="Han Y."/>
            <person name="Hauser F."/>
            <person name="He Y."/>
            <person name="Heidel-Fischer H."/>
            <person name="Hirsh A."/>
            <person name="Hu Y."/>
            <person name="Jiang H."/>
            <person name="Kalra D."/>
            <person name="Klinner C."/>
            <person name="Konig C."/>
            <person name="Kovar C."/>
            <person name="Kroll A.R."/>
            <person name="Kuwar S.S."/>
            <person name="Lee S.L."/>
            <person name="Lehman R."/>
            <person name="Li K."/>
            <person name="Li Z."/>
            <person name="Liang H."/>
            <person name="Lovelace S."/>
            <person name="Lu Z."/>
            <person name="Mansfield J.H."/>
            <person name="McCulloch K.J."/>
            <person name="Mathew T."/>
            <person name="Morton B."/>
            <person name="Muzny D.M."/>
            <person name="Neunemann D."/>
            <person name="Ongeri F."/>
            <person name="Pauchet Y."/>
            <person name="Pu L.L."/>
            <person name="Pyrousis I."/>
            <person name="Rao X.J."/>
            <person name="Redding A."/>
            <person name="Roesel C."/>
            <person name="Sanchez-Gracia A."/>
            <person name="Schaack S."/>
            <person name="Shukla A."/>
            <person name="Tetreau G."/>
            <person name="Wang Y."/>
            <person name="Xiong G.H."/>
            <person name="Traut W."/>
            <person name="Walsh T.K."/>
            <person name="Worley K.C."/>
            <person name="Wu D."/>
            <person name="Wu W."/>
            <person name="Wu Y.Q."/>
            <person name="Zhang X."/>
            <person name="Zou Z."/>
            <person name="Zucker H."/>
            <person name="Briscoe A.D."/>
            <person name="Burmester T."/>
            <person name="Clem R.J."/>
            <person name="Feyereisen R."/>
            <person name="Grimmelikhuijzen C.J.P."/>
            <person name="Hamodrakas S.J."/>
            <person name="Hansson B.S."/>
            <person name="Huguet E."/>
            <person name="Jermiin L.S."/>
            <person name="Lan Q."/>
            <person name="Lehman H.K."/>
            <person name="Lorenzen M."/>
            <person name="Merzendorfer H."/>
            <person name="Michalopoulos I."/>
            <person name="Morton D.B."/>
            <person name="Muthukrishnan S."/>
            <person name="Oakeshott J.G."/>
            <person name="Palmer W."/>
            <person name="Park Y."/>
            <person name="Passarelli A.L."/>
            <person name="Rozas J."/>
            <person name="Schwartz L.M."/>
            <person name="Smith W."/>
            <person name="Southgate A."/>
            <person name="Vilcinskas A."/>
            <person name="Vogt R."/>
            <person name="Wang P."/>
            <person name="Werren J."/>
            <person name="Yu X.Q."/>
            <person name="Zhou J.J."/>
            <person name="Brown S.J."/>
            <person name="Scherer S.E."/>
            <person name="Richards S."/>
            <person name="Blissard G.W."/>
        </authorList>
    </citation>
    <scope>NUCLEOTIDE SEQUENCE</scope>
</reference>
<dbReference type="Pfam" id="PF07690">
    <property type="entry name" value="MFS_1"/>
    <property type="match status" value="1"/>
</dbReference>
<dbReference type="GO" id="GO:0016020">
    <property type="term" value="C:membrane"/>
    <property type="evidence" value="ECO:0007669"/>
    <property type="project" value="UniProtKB-SubCell"/>
</dbReference>
<dbReference type="Proteomes" id="UP000791440">
    <property type="component" value="Unassembled WGS sequence"/>
</dbReference>
<feature type="transmembrane region" description="Helical" evidence="6">
    <location>
        <begin position="448"/>
        <end position="470"/>
    </location>
</feature>
<feature type="transmembrane region" description="Helical" evidence="6">
    <location>
        <begin position="162"/>
        <end position="183"/>
    </location>
</feature>
<gene>
    <name evidence="8" type="ORF">O3G_MSEX005388</name>
</gene>
<evidence type="ECO:0000256" key="2">
    <source>
        <dbReference type="ARBA" id="ARBA00022448"/>
    </source>
</evidence>
<sequence length="537" mass="59809">MVTDDYLMPINTMMAAYYGRRAQDYMEEGTCAQVNVQTVTMERDGECQCDKTTCSYDEAVELTGHGKYNYLLLLACCVIMNAVSMDMFGFSVIVTTSSCDLQLSLTEIGVLASTPFAGVVLAYPWGYYADTRGRKKALILSSSVGFVFAVMTSLATSWQFMFVAKFLASSFSSAGFTLTVTLLGECTGQKHRSQFLFILNSVNLAAELVYFGLAYVILPLDFAIATPLASLTLRSWRLLTFILALPLGFGALMMVILYESPKFLANRGDIPQALEVLKKMYERNGGVKGCYKVRNILTGDDMVSTKLSFWDSLVKQTLPIFRPPLLWKTLQLFYLLALLCSANNVFIVLFPTIVNEFFSTLDNGWTDKTFCERLFTGNNYEPTHTNYVCDDKVSNNTIYSGMAYGLFFWVLTLVISTFARRRKLVLMGTLALAGISCCLVNLKEPISNLVFFILLQSTCVGIGSIFSYFVDMYPTSYRGLATGLALMFARQVSFVGVNIITAVITHNCSLTFYSWAVFIFSGIFVGWFLPADTRAPK</sequence>
<keyword evidence="2" id="KW-0813">Transport</keyword>
<dbReference type="InterPro" id="IPR011701">
    <property type="entry name" value="MFS"/>
</dbReference>
<keyword evidence="4 6" id="KW-1133">Transmembrane helix</keyword>
<feature type="transmembrane region" description="Helical" evidence="6">
    <location>
        <begin position="238"/>
        <end position="258"/>
    </location>
</feature>
<dbReference type="EMBL" id="JH668354">
    <property type="protein sequence ID" value="KAG6448223.1"/>
    <property type="molecule type" value="Genomic_DNA"/>
</dbReference>
<feature type="transmembrane region" description="Helical" evidence="6">
    <location>
        <begin position="401"/>
        <end position="419"/>
    </location>
</feature>
<proteinExistence type="predicted"/>
<evidence type="ECO:0000259" key="7">
    <source>
        <dbReference type="PROSITE" id="PS50850"/>
    </source>
</evidence>
<dbReference type="AlphaFoldDB" id="A0A921YZI8"/>
<feature type="transmembrane region" description="Helical" evidence="6">
    <location>
        <begin position="105"/>
        <end position="125"/>
    </location>
</feature>
<evidence type="ECO:0000256" key="6">
    <source>
        <dbReference type="SAM" id="Phobius"/>
    </source>
</evidence>
<feature type="transmembrane region" description="Helical" evidence="6">
    <location>
        <begin position="195"/>
        <end position="218"/>
    </location>
</feature>
<dbReference type="InterPro" id="IPR020846">
    <property type="entry name" value="MFS_dom"/>
</dbReference>
<organism evidence="8 9">
    <name type="scientific">Manduca sexta</name>
    <name type="common">Tobacco hawkmoth</name>
    <name type="synonym">Tobacco hornworm</name>
    <dbReference type="NCBI Taxonomy" id="7130"/>
    <lineage>
        <taxon>Eukaryota</taxon>
        <taxon>Metazoa</taxon>
        <taxon>Ecdysozoa</taxon>
        <taxon>Arthropoda</taxon>
        <taxon>Hexapoda</taxon>
        <taxon>Insecta</taxon>
        <taxon>Pterygota</taxon>
        <taxon>Neoptera</taxon>
        <taxon>Endopterygota</taxon>
        <taxon>Lepidoptera</taxon>
        <taxon>Glossata</taxon>
        <taxon>Ditrysia</taxon>
        <taxon>Bombycoidea</taxon>
        <taxon>Sphingidae</taxon>
        <taxon>Sphinginae</taxon>
        <taxon>Sphingini</taxon>
        <taxon>Manduca</taxon>
    </lineage>
</organism>
<evidence type="ECO:0000256" key="5">
    <source>
        <dbReference type="ARBA" id="ARBA00023136"/>
    </source>
</evidence>
<dbReference type="PROSITE" id="PS50850">
    <property type="entry name" value="MFS"/>
    <property type="match status" value="1"/>
</dbReference>
<accession>A0A921YZI8</accession>
<keyword evidence="9" id="KW-1185">Reference proteome</keyword>
<feature type="transmembrane region" description="Helical" evidence="6">
    <location>
        <begin position="137"/>
        <end position="156"/>
    </location>
</feature>
<evidence type="ECO:0000313" key="8">
    <source>
        <dbReference type="EMBL" id="KAG6448223.1"/>
    </source>
</evidence>
<comment type="subcellular location">
    <subcellularLocation>
        <location evidence="1">Membrane</location>
        <topology evidence="1">Multi-pass membrane protein</topology>
    </subcellularLocation>
</comment>
<evidence type="ECO:0000313" key="9">
    <source>
        <dbReference type="Proteomes" id="UP000791440"/>
    </source>
</evidence>
<evidence type="ECO:0000256" key="3">
    <source>
        <dbReference type="ARBA" id="ARBA00022692"/>
    </source>
</evidence>
<comment type="caution">
    <text evidence="8">The sequence shown here is derived from an EMBL/GenBank/DDBJ whole genome shotgun (WGS) entry which is preliminary data.</text>
</comment>
<feature type="transmembrane region" description="Helical" evidence="6">
    <location>
        <begin position="482"/>
        <end position="504"/>
    </location>
</feature>
<feature type="transmembrane region" description="Helical" evidence="6">
    <location>
        <begin position="70"/>
        <end position="93"/>
    </location>
</feature>
<feature type="transmembrane region" description="Helical" evidence="6">
    <location>
        <begin position="510"/>
        <end position="529"/>
    </location>
</feature>
<dbReference type="PANTHER" id="PTHR23511:SF35">
    <property type="entry name" value="MAJOR FACILITATOR SUPERFAMILY (MFS) PROFILE DOMAIN-CONTAINING PROTEIN"/>
    <property type="match status" value="1"/>
</dbReference>
<protein>
    <recommendedName>
        <fullName evidence="7">Major facilitator superfamily (MFS) profile domain-containing protein</fullName>
    </recommendedName>
</protein>
<name>A0A921YZI8_MANSE</name>
<keyword evidence="3 6" id="KW-0812">Transmembrane</keyword>
<keyword evidence="5 6" id="KW-0472">Membrane</keyword>
<feature type="transmembrane region" description="Helical" evidence="6">
    <location>
        <begin position="332"/>
        <end position="354"/>
    </location>
</feature>
<dbReference type="PANTHER" id="PTHR23511">
    <property type="entry name" value="SYNAPTIC VESICLE GLYCOPROTEIN 2"/>
    <property type="match status" value="1"/>
</dbReference>